<comment type="caution">
    <text evidence="3">The sequence shown here is derived from an EMBL/GenBank/DDBJ whole genome shotgun (WGS) entry which is preliminary data.</text>
</comment>
<dbReference type="CDD" id="cd10456">
    <property type="entry name" value="GIY-YIG_UPF0213"/>
    <property type="match status" value="1"/>
</dbReference>
<evidence type="ECO:0000313" key="3">
    <source>
        <dbReference type="EMBL" id="OGZ83746.1"/>
    </source>
</evidence>
<dbReference type="PANTHER" id="PTHR34477:SF1">
    <property type="entry name" value="UPF0213 PROTEIN YHBQ"/>
    <property type="match status" value="1"/>
</dbReference>
<dbReference type="SUPFAM" id="SSF82771">
    <property type="entry name" value="GIY-YIG endonuclease"/>
    <property type="match status" value="1"/>
</dbReference>
<reference evidence="3 4" key="1">
    <citation type="journal article" date="2016" name="Nat. Commun.">
        <title>Thousands of microbial genomes shed light on interconnected biogeochemical processes in an aquifer system.</title>
        <authorList>
            <person name="Anantharaman K."/>
            <person name="Brown C.T."/>
            <person name="Hug L.A."/>
            <person name="Sharon I."/>
            <person name="Castelle C.J."/>
            <person name="Probst A.J."/>
            <person name="Thomas B.C."/>
            <person name="Singh A."/>
            <person name="Wilkins M.J."/>
            <person name="Karaoz U."/>
            <person name="Brodie E.L."/>
            <person name="Williams K.H."/>
            <person name="Hubbard S.S."/>
            <person name="Banfield J.F."/>
        </authorList>
    </citation>
    <scope>NUCLEOTIDE SEQUENCE [LARGE SCALE GENOMIC DNA]</scope>
</reference>
<dbReference type="Pfam" id="PF01541">
    <property type="entry name" value="GIY-YIG"/>
    <property type="match status" value="1"/>
</dbReference>
<proteinExistence type="inferred from homology"/>
<dbReference type="PANTHER" id="PTHR34477">
    <property type="entry name" value="UPF0213 PROTEIN YHBQ"/>
    <property type="match status" value="1"/>
</dbReference>
<evidence type="ECO:0000259" key="2">
    <source>
        <dbReference type="PROSITE" id="PS50164"/>
    </source>
</evidence>
<dbReference type="STRING" id="1802229.A2401_00205"/>
<dbReference type="Proteomes" id="UP000177751">
    <property type="component" value="Unassembled WGS sequence"/>
</dbReference>
<protein>
    <recommendedName>
        <fullName evidence="2">GIY-YIG domain-containing protein</fullName>
    </recommendedName>
</protein>
<evidence type="ECO:0000313" key="4">
    <source>
        <dbReference type="Proteomes" id="UP000177751"/>
    </source>
</evidence>
<accession>A0A1G2J9C9</accession>
<evidence type="ECO:0000256" key="1">
    <source>
        <dbReference type="ARBA" id="ARBA00007435"/>
    </source>
</evidence>
<dbReference type="InterPro" id="IPR000305">
    <property type="entry name" value="GIY-YIG_endonuc"/>
</dbReference>
<dbReference type="PROSITE" id="PS50164">
    <property type="entry name" value="GIY_YIG"/>
    <property type="match status" value="1"/>
</dbReference>
<gene>
    <name evidence="3" type="ORF">A2401_00205</name>
</gene>
<dbReference type="EMBL" id="MHPP01000029">
    <property type="protein sequence ID" value="OGZ83746.1"/>
    <property type="molecule type" value="Genomic_DNA"/>
</dbReference>
<dbReference type="InterPro" id="IPR035901">
    <property type="entry name" value="GIY-YIG_endonuc_sf"/>
</dbReference>
<dbReference type="Gene3D" id="3.40.1440.10">
    <property type="entry name" value="GIY-YIG endonuclease"/>
    <property type="match status" value="1"/>
</dbReference>
<feature type="domain" description="GIY-YIG" evidence="2">
    <location>
        <begin position="1"/>
        <end position="76"/>
    </location>
</feature>
<comment type="similarity">
    <text evidence="1">Belongs to the UPF0213 family.</text>
</comment>
<name>A0A1G2J9C9_9BACT</name>
<dbReference type="AlphaFoldDB" id="A0A1G2J9C9"/>
<dbReference type="InterPro" id="IPR050190">
    <property type="entry name" value="UPF0213_domain"/>
</dbReference>
<organism evidence="3 4">
    <name type="scientific">Candidatus Staskawiczbacteria bacterium RIFOXYC1_FULL_38_18</name>
    <dbReference type="NCBI Taxonomy" id="1802229"/>
    <lineage>
        <taxon>Bacteria</taxon>
        <taxon>Candidatus Staskawicziibacteriota</taxon>
    </lineage>
</organism>
<sequence length="84" mass="10028">MWYVYILECEDKSLYTGCTNDLEKRFEAHKNGKGGKYTRSHVPEKIVFSEKHIKKVLALKREREIKNWTRKQKLELICLKSAKL</sequence>